<keyword evidence="4 7" id="KW-0812">Transmembrane</keyword>
<dbReference type="EMBL" id="LFZW01000001">
    <property type="protein sequence ID" value="KMY50170.1"/>
    <property type="molecule type" value="Genomic_DNA"/>
</dbReference>
<feature type="transmembrane region" description="Helical" evidence="7">
    <location>
        <begin position="264"/>
        <end position="283"/>
    </location>
</feature>
<evidence type="ECO:0000256" key="5">
    <source>
        <dbReference type="ARBA" id="ARBA00022989"/>
    </source>
</evidence>
<name>A0A0K9GU47_9BACI</name>
<dbReference type="Gene3D" id="1.10.3720.10">
    <property type="entry name" value="MetI-like"/>
    <property type="match status" value="1"/>
</dbReference>
<feature type="transmembrane region" description="Helical" evidence="7">
    <location>
        <begin position="21"/>
        <end position="43"/>
    </location>
</feature>
<feature type="transmembrane region" description="Helical" evidence="7">
    <location>
        <begin position="77"/>
        <end position="99"/>
    </location>
</feature>
<proteinExistence type="inferred from homology"/>
<protein>
    <submittedName>
        <fullName evidence="9">ABC transporter permease</fullName>
    </submittedName>
</protein>
<evidence type="ECO:0000256" key="4">
    <source>
        <dbReference type="ARBA" id="ARBA00022692"/>
    </source>
</evidence>
<dbReference type="InterPro" id="IPR000515">
    <property type="entry name" value="MetI-like"/>
</dbReference>
<dbReference type="GO" id="GO:0055085">
    <property type="term" value="P:transmembrane transport"/>
    <property type="evidence" value="ECO:0007669"/>
    <property type="project" value="InterPro"/>
</dbReference>
<feature type="domain" description="ABC transmembrane type-1" evidence="8">
    <location>
        <begin position="73"/>
        <end position="282"/>
    </location>
</feature>
<evidence type="ECO:0000313" key="9">
    <source>
        <dbReference type="EMBL" id="KMY50170.1"/>
    </source>
</evidence>
<evidence type="ECO:0000313" key="10">
    <source>
        <dbReference type="Proteomes" id="UP000037146"/>
    </source>
</evidence>
<dbReference type="AlphaFoldDB" id="A0A0K9GU47"/>
<dbReference type="PATRIC" id="fig|1679170.3.peg.2777"/>
<dbReference type="Pfam" id="PF00528">
    <property type="entry name" value="BPD_transp_1"/>
    <property type="match status" value="1"/>
</dbReference>
<dbReference type="InterPro" id="IPR035906">
    <property type="entry name" value="MetI-like_sf"/>
</dbReference>
<evidence type="ECO:0000256" key="2">
    <source>
        <dbReference type="ARBA" id="ARBA00022448"/>
    </source>
</evidence>
<dbReference type="InterPro" id="IPR051393">
    <property type="entry name" value="ABC_transporter_permease"/>
</dbReference>
<dbReference type="PANTHER" id="PTHR30193:SF37">
    <property type="entry name" value="INNER MEMBRANE ABC TRANSPORTER PERMEASE PROTEIN YCJO"/>
    <property type="match status" value="1"/>
</dbReference>
<evidence type="ECO:0000256" key="7">
    <source>
        <dbReference type="RuleBase" id="RU363032"/>
    </source>
</evidence>
<reference evidence="10" key="1">
    <citation type="submission" date="2015-07" db="EMBL/GenBank/DDBJ databases">
        <title>Genome sequencing project for genomic taxonomy and phylogenomics of Bacillus-like bacteria.</title>
        <authorList>
            <person name="Liu B."/>
            <person name="Wang J."/>
            <person name="Zhu Y."/>
            <person name="Liu G."/>
            <person name="Chen Q."/>
            <person name="Chen Z."/>
            <person name="Lan J."/>
            <person name="Che J."/>
            <person name="Ge C."/>
            <person name="Shi H."/>
            <person name="Pan Z."/>
            <person name="Liu X."/>
        </authorList>
    </citation>
    <scope>NUCLEOTIDE SEQUENCE [LARGE SCALE GENOMIC DNA]</scope>
    <source>
        <strain evidence="10">FJAT-27997</strain>
    </source>
</reference>
<dbReference type="CDD" id="cd06261">
    <property type="entry name" value="TM_PBP2"/>
    <property type="match status" value="1"/>
</dbReference>
<evidence type="ECO:0000256" key="1">
    <source>
        <dbReference type="ARBA" id="ARBA00004651"/>
    </source>
</evidence>
<dbReference type="PANTHER" id="PTHR30193">
    <property type="entry name" value="ABC TRANSPORTER PERMEASE PROTEIN"/>
    <property type="match status" value="1"/>
</dbReference>
<dbReference type="SUPFAM" id="SSF161098">
    <property type="entry name" value="MetI-like"/>
    <property type="match status" value="1"/>
</dbReference>
<feature type="transmembrane region" description="Helical" evidence="7">
    <location>
        <begin position="204"/>
        <end position="225"/>
    </location>
</feature>
<dbReference type="RefSeq" id="WP_049681517.1">
    <property type="nucleotide sequence ID" value="NZ_LFZW01000001.1"/>
</dbReference>
<feature type="transmembrane region" description="Helical" evidence="7">
    <location>
        <begin position="111"/>
        <end position="131"/>
    </location>
</feature>
<keyword evidence="3" id="KW-1003">Cell membrane</keyword>
<gene>
    <name evidence="9" type="ORF">AC625_12210</name>
</gene>
<keyword evidence="5 7" id="KW-1133">Transmembrane helix</keyword>
<dbReference type="PROSITE" id="PS50928">
    <property type="entry name" value="ABC_TM1"/>
    <property type="match status" value="1"/>
</dbReference>
<evidence type="ECO:0000259" key="8">
    <source>
        <dbReference type="PROSITE" id="PS50928"/>
    </source>
</evidence>
<dbReference type="OrthoDB" id="9809173at2"/>
<keyword evidence="2 7" id="KW-0813">Transport</keyword>
<comment type="caution">
    <text evidence="9">The sequence shown here is derived from an EMBL/GenBank/DDBJ whole genome shotgun (WGS) entry which is preliminary data.</text>
</comment>
<dbReference type="GO" id="GO:0005886">
    <property type="term" value="C:plasma membrane"/>
    <property type="evidence" value="ECO:0007669"/>
    <property type="project" value="UniProtKB-SubCell"/>
</dbReference>
<evidence type="ECO:0000256" key="3">
    <source>
        <dbReference type="ARBA" id="ARBA00022475"/>
    </source>
</evidence>
<keyword evidence="10" id="KW-1185">Reference proteome</keyword>
<evidence type="ECO:0000256" key="6">
    <source>
        <dbReference type="ARBA" id="ARBA00023136"/>
    </source>
</evidence>
<keyword evidence="6 7" id="KW-0472">Membrane</keyword>
<comment type="similarity">
    <text evidence="7">Belongs to the binding-protein-dependent transport system permease family.</text>
</comment>
<comment type="subcellular location">
    <subcellularLocation>
        <location evidence="1 7">Cell membrane</location>
        <topology evidence="1 7">Multi-pass membrane protein</topology>
    </subcellularLocation>
</comment>
<dbReference type="Proteomes" id="UP000037146">
    <property type="component" value="Unassembled WGS sequence"/>
</dbReference>
<accession>A0A0K9GU47</accession>
<dbReference type="STRING" id="1679170.AC625_12210"/>
<organism evidence="9 10">
    <name type="scientific">Peribacillus loiseleuriae</name>
    <dbReference type="NCBI Taxonomy" id="1679170"/>
    <lineage>
        <taxon>Bacteria</taxon>
        <taxon>Bacillati</taxon>
        <taxon>Bacillota</taxon>
        <taxon>Bacilli</taxon>
        <taxon>Bacillales</taxon>
        <taxon>Bacillaceae</taxon>
        <taxon>Peribacillus</taxon>
    </lineage>
</organism>
<sequence>MENVGRRNNSIFTLKNIVVTLLLIYFAVFLIYPIGMALVGSFYNWNPMNGTFDFNGIRNYTEILKDKLFWTSMSNTMIFSIVVIVFRVLIGLLLALALFSKLARFKTTFRTVYYMPTITPLVAVSFVWVWLYNPQFGLINDIFGLDINWLKNKDTALGSVMLMTIWKDFGYATIIYLGGLMSLPDDCFEAADIDGASGWEKFKYITWPLLKPTTMLVAVTSLITYLQSYIQILVMTEGGPGTSTYTISYLIFDEAFQNYNFGTASAMSIVLFFFIGLLTLISFKLTKERN</sequence>